<organism evidence="2 3">
    <name type="scientific">Funneliformis geosporum</name>
    <dbReference type="NCBI Taxonomy" id="1117311"/>
    <lineage>
        <taxon>Eukaryota</taxon>
        <taxon>Fungi</taxon>
        <taxon>Fungi incertae sedis</taxon>
        <taxon>Mucoromycota</taxon>
        <taxon>Glomeromycotina</taxon>
        <taxon>Glomeromycetes</taxon>
        <taxon>Glomerales</taxon>
        <taxon>Glomeraceae</taxon>
        <taxon>Funneliformis</taxon>
    </lineage>
</organism>
<dbReference type="EMBL" id="CAMKVN010007491">
    <property type="protein sequence ID" value="CAI2191550.1"/>
    <property type="molecule type" value="Genomic_DNA"/>
</dbReference>
<comment type="caution">
    <text evidence="2">The sequence shown here is derived from an EMBL/GenBank/DDBJ whole genome shotgun (WGS) entry which is preliminary data.</text>
</comment>
<proteinExistence type="predicted"/>
<feature type="non-terminal residue" evidence="2">
    <location>
        <position position="149"/>
    </location>
</feature>
<evidence type="ECO:0000313" key="3">
    <source>
        <dbReference type="Proteomes" id="UP001153678"/>
    </source>
</evidence>
<dbReference type="AlphaFoldDB" id="A0A9W4X778"/>
<protein>
    <submittedName>
        <fullName evidence="2">8112_t:CDS:1</fullName>
    </submittedName>
</protein>
<reference evidence="2" key="1">
    <citation type="submission" date="2022-08" db="EMBL/GenBank/DDBJ databases">
        <authorList>
            <person name="Kallberg Y."/>
            <person name="Tangrot J."/>
            <person name="Rosling A."/>
        </authorList>
    </citation>
    <scope>NUCLEOTIDE SEQUENCE</scope>
    <source>
        <strain evidence="2">Wild A</strain>
    </source>
</reference>
<accession>A0A9W4X778</accession>
<feature type="region of interest" description="Disordered" evidence="1">
    <location>
        <begin position="34"/>
        <end position="56"/>
    </location>
</feature>
<dbReference type="OrthoDB" id="2392749at2759"/>
<keyword evidence="3" id="KW-1185">Reference proteome</keyword>
<evidence type="ECO:0000313" key="2">
    <source>
        <dbReference type="EMBL" id="CAI2191550.1"/>
    </source>
</evidence>
<gene>
    <name evidence="2" type="ORF">FWILDA_LOCUS15127</name>
</gene>
<dbReference type="Proteomes" id="UP001153678">
    <property type="component" value="Unassembled WGS sequence"/>
</dbReference>
<name>A0A9W4X778_9GLOM</name>
<evidence type="ECO:0000256" key="1">
    <source>
        <dbReference type="SAM" id="MobiDB-lite"/>
    </source>
</evidence>
<sequence>NESEMLQEENRNLNAELKHYHQFHISRSIINSSQTVQPNKRVKSTSKTNTKLPDKGSAYEARAEMKNLLKGQIPDEYQLDYNKLKWLLWCVLDPVSDQIQHVIKLNYIEIKNYEGVEGYDNEDNGSDNERQIDNNLAGMDFLLNSVEMN</sequence>